<accession>A0AC61S9H8</accession>
<sequence>MIRFFFVRAENENLHTDVGVFELNRLVDMQWGDVITSHLGHEFKVQRPRAPDLYHYLKRTGAPMSPKDIGMIISYTGLNNNDTGLDAGTGSGILAIYLGLIAKKVITYEIQETFVQVARSNINLAGLENVEVRSGDIVQEITKLNESFDLVTLDMHHAADVIPDVRSVLNPGGYCVVFSPFIEQAKQVRLAVNDAGFKDVITFEFTQREISFSQRGTRPSTTRVGHTGYITFIRDI</sequence>
<dbReference type="Proteomes" id="UP000315423">
    <property type="component" value="Unassembled WGS sequence"/>
</dbReference>
<organism evidence="1 2">
    <name type="scientific">Candidatus Methanomarinus sp</name>
    <dbReference type="NCBI Taxonomy" id="3386244"/>
    <lineage>
        <taxon>Archaea</taxon>
        <taxon>Methanobacteriati</taxon>
        <taxon>Methanobacteriota</taxon>
        <taxon>Stenosarchaea group</taxon>
        <taxon>Methanomicrobia</taxon>
        <taxon>Methanosarcinales</taxon>
        <taxon>ANME-2 cluster</taxon>
        <taxon>Candidatus Methanocomedenaceae</taxon>
        <taxon>Candidatus Methanomarinus</taxon>
    </lineage>
</organism>
<keyword evidence="1" id="KW-0808">Transferase</keyword>
<proteinExistence type="predicted"/>
<reference evidence="1" key="1">
    <citation type="submission" date="2018-09" db="EMBL/GenBank/DDBJ databases">
        <title>A genomic encyclopedia of anaerobic methanotrophic archaea.</title>
        <authorList>
            <person name="Skennerton C.T."/>
            <person name="Chadwick G.L."/>
            <person name="Laso-Perez R."/>
            <person name="Leu A.O."/>
            <person name="Speth D.R."/>
            <person name="Yu H."/>
            <person name="Morgan-Lang C."/>
            <person name="Hatzenpichler R."/>
            <person name="Goudeau D."/>
            <person name="Malmstrom R."/>
            <person name="Woyke T."/>
            <person name="Hallam S."/>
            <person name="Tyson G.W."/>
            <person name="Wegener G."/>
            <person name="Boetius A."/>
            <person name="Orphan V.J."/>
        </authorList>
    </citation>
    <scope>NUCLEOTIDE SEQUENCE</scope>
    <source>
        <strain evidence="1">CONS3730D10UFb2</strain>
    </source>
</reference>
<dbReference type="EMBL" id="QYBA01000201">
    <property type="protein sequence ID" value="TKY91407.1"/>
    <property type="molecule type" value="Genomic_DNA"/>
</dbReference>
<gene>
    <name evidence="1" type="ORF">C5S46_05960</name>
</gene>
<evidence type="ECO:0000313" key="2">
    <source>
        <dbReference type="Proteomes" id="UP000315423"/>
    </source>
</evidence>
<comment type="caution">
    <text evidence="1">The sequence shown here is derived from an EMBL/GenBank/DDBJ whole genome shotgun (WGS) entry which is preliminary data.</text>
</comment>
<evidence type="ECO:0000313" key="1">
    <source>
        <dbReference type="EMBL" id="TKY91407.1"/>
    </source>
</evidence>
<keyword evidence="1" id="KW-0489">Methyltransferase</keyword>
<name>A0AC61S9H8_9EURY</name>
<protein>
    <submittedName>
        <fullName evidence="1">Methyltransferase domain-containing protein</fullName>
    </submittedName>
</protein>